<keyword evidence="2" id="KW-1185">Reference proteome</keyword>
<evidence type="ECO:0000313" key="1">
    <source>
        <dbReference type="EMBL" id="MCZ4093499.1"/>
    </source>
</evidence>
<protein>
    <submittedName>
        <fullName evidence="1">Uncharacterized protein</fullName>
    </submittedName>
</protein>
<name>A0ABT4KNE2_9HYPH</name>
<comment type="caution">
    <text evidence="1">The sequence shown here is derived from an EMBL/GenBank/DDBJ whole genome shotgun (WGS) entry which is preliminary data.</text>
</comment>
<dbReference type="Proteomes" id="UP001079430">
    <property type="component" value="Unassembled WGS sequence"/>
</dbReference>
<accession>A0ABT4KNE2</accession>
<sequence length="55" mass="5451">MASTSPTSTLDAGISSAISSFKAAQNEATAQSLQVATEITKINGVANATKKIGPA</sequence>
<proteinExistence type="predicted"/>
<dbReference type="RefSeq" id="WP_167528376.1">
    <property type="nucleotide sequence ID" value="NZ_JAPVOI010000005.1"/>
</dbReference>
<reference evidence="1" key="1">
    <citation type="submission" date="2022-10" db="EMBL/GenBank/DDBJ databases">
        <title>Whole genome sequencing of three plant growth promoting bacteria isolated from Vachellia tortilis subsp. raddiana in Morocco.</title>
        <authorList>
            <person name="Hnini M."/>
            <person name="Zouagui R."/>
            <person name="Zouagui H."/>
            <person name="Chemao Elfihri M.-W."/>
            <person name="Ibrahimi A."/>
            <person name="Sbabou L."/>
            <person name="Aurag J."/>
        </authorList>
    </citation>
    <scope>NUCLEOTIDE SEQUENCE</scope>
    <source>
        <strain evidence="1">LMR678</strain>
    </source>
</reference>
<gene>
    <name evidence="1" type="ORF">O3W52_27115</name>
</gene>
<dbReference type="EMBL" id="JAPVOI010000005">
    <property type="protein sequence ID" value="MCZ4093499.1"/>
    <property type="molecule type" value="Genomic_DNA"/>
</dbReference>
<organism evidence="1 2">
    <name type="scientific">Sinorhizobium psoraleae</name>
    <dbReference type="NCBI Taxonomy" id="520838"/>
    <lineage>
        <taxon>Bacteria</taxon>
        <taxon>Pseudomonadati</taxon>
        <taxon>Pseudomonadota</taxon>
        <taxon>Alphaproteobacteria</taxon>
        <taxon>Hyphomicrobiales</taxon>
        <taxon>Rhizobiaceae</taxon>
        <taxon>Sinorhizobium/Ensifer group</taxon>
        <taxon>Sinorhizobium</taxon>
    </lineage>
</organism>
<evidence type="ECO:0000313" key="2">
    <source>
        <dbReference type="Proteomes" id="UP001079430"/>
    </source>
</evidence>